<comment type="caution">
    <text evidence="2">The sequence shown here is derived from an EMBL/GenBank/DDBJ whole genome shotgun (WGS) entry which is preliminary data.</text>
</comment>
<accession>A0A2V2A3S0</accession>
<gene>
    <name evidence="2" type="ORF">C8D84_10435</name>
</gene>
<name>A0A2V2A3S0_PSYIM</name>
<sequence>MADICILDTSIILNILNVPNKNQNRVEVLDEFKTYAESNCRFIIPLVVAVEVGNHISQNGNGDTRREIAKQFVDMMQKTFDGSSPFEISNFDLKLEWRNWINEFIVRAGQNKTATKPNEGMSLTDLSIIKEYEDIQDKNKANRNKHVQVFIWSLDSDLIHYGHSY</sequence>
<protein>
    <recommendedName>
        <fullName evidence="1">PIN domain-containing protein</fullName>
    </recommendedName>
</protein>
<dbReference type="Proteomes" id="UP000245655">
    <property type="component" value="Unassembled WGS sequence"/>
</dbReference>
<dbReference type="InterPro" id="IPR002716">
    <property type="entry name" value="PIN_dom"/>
</dbReference>
<dbReference type="RefSeq" id="WP_109590527.1">
    <property type="nucleotide sequence ID" value="NZ_CAJGZY010000006.1"/>
</dbReference>
<dbReference type="GeneID" id="60254758"/>
<organism evidence="2 3">
    <name type="scientific">Psychrobacter immobilis</name>
    <dbReference type="NCBI Taxonomy" id="498"/>
    <lineage>
        <taxon>Bacteria</taxon>
        <taxon>Pseudomonadati</taxon>
        <taxon>Pseudomonadota</taxon>
        <taxon>Gammaproteobacteria</taxon>
        <taxon>Moraxellales</taxon>
        <taxon>Moraxellaceae</taxon>
        <taxon>Psychrobacter</taxon>
    </lineage>
</organism>
<proteinExistence type="predicted"/>
<dbReference type="EMBL" id="QGGM01000004">
    <property type="protein sequence ID" value="PWK13556.1"/>
    <property type="molecule type" value="Genomic_DNA"/>
</dbReference>
<feature type="domain" description="PIN" evidence="1">
    <location>
        <begin position="6"/>
        <end position="157"/>
    </location>
</feature>
<reference evidence="2 3" key="1">
    <citation type="submission" date="2018-05" db="EMBL/GenBank/DDBJ databases">
        <title>Genomic Encyclopedia of Type Strains, Phase IV (KMG-IV): sequencing the most valuable type-strain genomes for metagenomic binning, comparative biology and taxonomic classification.</title>
        <authorList>
            <person name="Goeker M."/>
        </authorList>
    </citation>
    <scope>NUCLEOTIDE SEQUENCE [LARGE SCALE GENOMIC DNA]</scope>
    <source>
        <strain evidence="2 3">DSM 7229</strain>
    </source>
</reference>
<dbReference type="AlphaFoldDB" id="A0A2V2A3S0"/>
<evidence type="ECO:0000313" key="2">
    <source>
        <dbReference type="EMBL" id="PWK13556.1"/>
    </source>
</evidence>
<evidence type="ECO:0000313" key="3">
    <source>
        <dbReference type="Proteomes" id="UP000245655"/>
    </source>
</evidence>
<keyword evidence="3" id="KW-1185">Reference proteome</keyword>
<dbReference type="Pfam" id="PF13638">
    <property type="entry name" value="PIN_4"/>
    <property type="match status" value="1"/>
</dbReference>
<evidence type="ECO:0000259" key="1">
    <source>
        <dbReference type="Pfam" id="PF13638"/>
    </source>
</evidence>